<sequence length="205" mass="22970">MTVRAVNADPMEGRIARFNDLKGNGTSIMFIDSVLPGHYRTNYSVIGDTASENPDFKPMLTIPHRFQIGMFEAPPGNGPGWHTHTYVELFVPLTGRWRFCYGTNPDDPDDIAGDAVLEPWDVISFPSGLWRRFENVAQTNSWGFAVLDPHDAFTGRDPVWPAWLEALAAERGLRSDEHGRMVKPPNFAELEREVAAKILPTAEEC</sequence>
<evidence type="ECO:0000313" key="2">
    <source>
        <dbReference type="Proteomes" id="UP000620075"/>
    </source>
</evidence>
<comment type="caution">
    <text evidence="1">The sequence shown here is derived from an EMBL/GenBank/DDBJ whole genome shotgun (WGS) entry which is preliminary data.</text>
</comment>
<dbReference type="AlphaFoldDB" id="A0A934KB66"/>
<reference evidence="1 2" key="1">
    <citation type="submission" date="2020-10" db="EMBL/GenBank/DDBJ databases">
        <title>Ca. Dormibacterota MAGs.</title>
        <authorList>
            <person name="Montgomery K."/>
        </authorList>
    </citation>
    <scope>NUCLEOTIDE SEQUENCE [LARGE SCALE GENOMIC DNA]</scope>
    <source>
        <strain evidence="1">SC8811_S16_3</strain>
    </source>
</reference>
<dbReference type="Proteomes" id="UP000620075">
    <property type="component" value="Unassembled WGS sequence"/>
</dbReference>
<dbReference type="EMBL" id="JAEKNQ010000035">
    <property type="protein sequence ID" value="MBJ7603264.1"/>
    <property type="molecule type" value="Genomic_DNA"/>
</dbReference>
<dbReference type="Gene3D" id="2.60.120.10">
    <property type="entry name" value="Jelly Rolls"/>
    <property type="match status" value="1"/>
</dbReference>
<dbReference type="RefSeq" id="WP_338178999.1">
    <property type="nucleotide sequence ID" value="NZ_JAEKNQ010000035.1"/>
</dbReference>
<evidence type="ECO:0000313" key="1">
    <source>
        <dbReference type="EMBL" id="MBJ7603264.1"/>
    </source>
</evidence>
<name>A0A934KB66_9BACT</name>
<accession>A0A934KB66</accession>
<dbReference type="SUPFAM" id="SSF51182">
    <property type="entry name" value="RmlC-like cupins"/>
    <property type="match status" value="1"/>
</dbReference>
<gene>
    <name evidence="1" type="ORF">JF888_08775</name>
</gene>
<dbReference type="InterPro" id="IPR014710">
    <property type="entry name" value="RmlC-like_jellyroll"/>
</dbReference>
<proteinExistence type="predicted"/>
<organism evidence="1 2">
    <name type="scientific">Candidatus Dormiibacter inghamiae</name>
    <dbReference type="NCBI Taxonomy" id="3127013"/>
    <lineage>
        <taxon>Bacteria</taxon>
        <taxon>Bacillati</taxon>
        <taxon>Candidatus Dormiibacterota</taxon>
        <taxon>Candidatus Dormibacteria</taxon>
        <taxon>Candidatus Dormibacterales</taxon>
        <taxon>Candidatus Dormibacteraceae</taxon>
        <taxon>Candidatus Dormiibacter</taxon>
    </lineage>
</organism>
<dbReference type="InterPro" id="IPR011051">
    <property type="entry name" value="RmlC_Cupin_sf"/>
</dbReference>
<protein>
    <submittedName>
        <fullName evidence="1">Cupin domain-containing protein</fullName>
    </submittedName>
</protein>